<protein>
    <submittedName>
        <fullName evidence="3">Uncharacterized protein</fullName>
    </submittedName>
</protein>
<name>A0AAE0L1D9_9CHLO</name>
<comment type="caution">
    <text evidence="3">The sequence shown here is derived from an EMBL/GenBank/DDBJ whole genome shotgun (WGS) entry which is preliminary data.</text>
</comment>
<evidence type="ECO:0000256" key="2">
    <source>
        <dbReference type="SAM" id="MobiDB-lite"/>
    </source>
</evidence>
<evidence type="ECO:0000313" key="4">
    <source>
        <dbReference type="Proteomes" id="UP001190700"/>
    </source>
</evidence>
<evidence type="ECO:0000313" key="3">
    <source>
        <dbReference type="EMBL" id="KAK3268518.1"/>
    </source>
</evidence>
<proteinExistence type="predicted"/>
<reference evidence="3 4" key="1">
    <citation type="journal article" date="2015" name="Genome Biol. Evol.">
        <title>Comparative Genomics of a Bacterivorous Green Alga Reveals Evolutionary Causalities and Consequences of Phago-Mixotrophic Mode of Nutrition.</title>
        <authorList>
            <person name="Burns J.A."/>
            <person name="Paasch A."/>
            <person name="Narechania A."/>
            <person name="Kim E."/>
        </authorList>
    </citation>
    <scope>NUCLEOTIDE SEQUENCE [LARGE SCALE GENOMIC DNA]</scope>
    <source>
        <strain evidence="3 4">PLY_AMNH</strain>
    </source>
</reference>
<evidence type="ECO:0000256" key="1">
    <source>
        <dbReference type="SAM" id="Coils"/>
    </source>
</evidence>
<sequence>MPFPLIHEAVNLEDLAHGLNEWCNVAKPLRTAIYSLAMHVLENDHRKSVGQEVSELQLSTPKREGGISVLNWGVTPPETSTGAFAIILRKLEGVLEDVAALREDLLAQQRNFDVANEKLEAQVATKAPRVAMMSLHHSKADAALIPTLERRLGQVESLVARLASILQQEPWHPRHQVSPSGSPKASALQLPEEHMEVTQPSPRRTHPEEALTDWIQWVSPGTPSSPSRSILGSPGPSVGELLQAKMDRLQDSVEAAVMLQLHRTLDGREEITSKQLKEYLHSTLETQDHDLRGEMASMLERTLRAREESSESEMASEADPRRAAWLRCMSSSAQSGKPPRARRNGAVPALLTCGLPPNIAATHGILGRETLEQCSVPYLDEMATTADLQTWMASSGCESSCIDIGGVGTGVVGRLIRQVDVRHATQEMETARKQQQAERHTAEQMLEALRAQSEKVRPEVAEALEAVQSQLQLVASELTEEKALWRLTLKDFHQPGSAMELQAVHSKLAVMEAQWTEDKSHWRHTINDLQAQRFGQVQHLQQMYSAKCAEFRAELDKYFGAIQTCAAELEQKHHDQEQRLSARMAQESARVAEETRQWEHRCLEAGQVAIAKQLEARLGSAGVLRLDDLGTPAVQKRLAAAVDQAQVRWPLSRGTDLQNESSWIAAGASVGSSVAGVGDAAVEGAATRGDMHLLERGMTEMQERMEAIQVDLRTLRKEKRGSRKEAIDTTAPAGLGTSLLQRSPGKKRPPALTASESMD</sequence>
<dbReference type="AlphaFoldDB" id="A0AAE0L1D9"/>
<organism evidence="3 4">
    <name type="scientific">Cymbomonas tetramitiformis</name>
    <dbReference type="NCBI Taxonomy" id="36881"/>
    <lineage>
        <taxon>Eukaryota</taxon>
        <taxon>Viridiplantae</taxon>
        <taxon>Chlorophyta</taxon>
        <taxon>Pyramimonadophyceae</taxon>
        <taxon>Pyramimonadales</taxon>
        <taxon>Pyramimonadaceae</taxon>
        <taxon>Cymbomonas</taxon>
    </lineage>
</organism>
<dbReference type="Proteomes" id="UP001190700">
    <property type="component" value="Unassembled WGS sequence"/>
</dbReference>
<feature type="region of interest" description="Disordered" evidence="2">
    <location>
        <begin position="715"/>
        <end position="759"/>
    </location>
</feature>
<keyword evidence="4" id="KW-1185">Reference proteome</keyword>
<feature type="coiled-coil region" evidence="1">
    <location>
        <begin position="432"/>
        <end position="481"/>
    </location>
</feature>
<feature type="region of interest" description="Disordered" evidence="2">
    <location>
        <begin position="171"/>
        <end position="208"/>
    </location>
</feature>
<feature type="coiled-coil region" evidence="1">
    <location>
        <begin position="88"/>
        <end position="118"/>
    </location>
</feature>
<keyword evidence="1" id="KW-0175">Coiled coil</keyword>
<gene>
    <name evidence="3" type="ORF">CYMTET_22984</name>
</gene>
<accession>A0AAE0L1D9</accession>
<dbReference type="EMBL" id="LGRX02011785">
    <property type="protein sequence ID" value="KAK3268518.1"/>
    <property type="molecule type" value="Genomic_DNA"/>
</dbReference>